<gene>
    <name evidence="6" type="ORF">LAMO00422_LOCUS1250</name>
</gene>
<dbReference type="Pfam" id="PF01613">
    <property type="entry name" value="Flavin_Reduct"/>
    <property type="match status" value="1"/>
</dbReference>
<accession>A0A7S0CQH2</accession>
<dbReference type="Gene3D" id="2.30.110.10">
    <property type="entry name" value="Electron Transport, Fmn-binding Protein, Chain A"/>
    <property type="match status" value="1"/>
</dbReference>
<name>A0A7S0CQH2_9EUKA</name>
<dbReference type="GO" id="GO:0010181">
    <property type="term" value="F:FMN binding"/>
    <property type="evidence" value="ECO:0007669"/>
    <property type="project" value="InterPro"/>
</dbReference>
<proteinExistence type="inferred from homology"/>
<comment type="similarity">
    <text evidence="4">Belongs to the flavoredoxin family.</text>
</comment>
<keyword evidence="3" id="KW-0288">FMN</keyword>
<evidence type="ECO:0000256" key="2">
    <source>
        <dbReference type="ARBA" id="ARBA00022630"/>
    </source>
</evidence>
<sequence>MKEPKALKAVESELKAVLSTYNATIRLKICDKSSWPREELARHAQGLPAAIPPPQTPCDYIDEDLGWWGFGKFAKSNQWIGHGLWWKPLPEDAKPGFLENAAGNATNDCDVLEDKFRFLKKASVLVADYNLLRMDFPELYSKSEKDIDNWLLENCAYVSDGQYSRISKGGDQHKLLGMDSKDLDDYIDNQKQTAAIRVRSGGRAAVFLTNKGKYGFNKGKLTAGMLDVKGIGTHLLADTKHPKVTGFLNYADALRELMMQRLIQRLIELEGREHAVKTVQFYAVIDTGLAYKGKNPATGWENEKIVLSVRQRHSRILDLYEGFNFSGVAPSHVLDKGSGRELRRILIKYGVSAEFFPQALLYNTPESDGVALAENASGGLIDDLEGTWNLQVDAMGKNFMDFSDFFVLPNSPLPQVWRMSEEALVNALTLERKPFVNVVLKAPALCLRAFGTSDAKAAEKVYRSKLESLSKDAKMREAACSIDEKTGLIKPYKPKYCMCWFMELDDSAMCKWGMDMAAKNTARGRVLLEFIDRALPTSPLESTPPVKGPAPGTEKLPVYLYQNGKKKDGSPSQVSYHEGWVPGKSQRPKHSMECLTLEPKVLGRGIYRFFISAVVPRPIALVSSISKNGIPNLAPYSYFGAMGHSPATVCFSCCWNRGGNEKDGYDKDTLKNIKENKQFVVHIMSKWYVDVANFSCGNFLHEENEFKIAGATPIPSKYVKPPRVKEAAVQMECELFKLVPVEDETGVVRHTMVIGKVLAFHVHKDVYDEKTGTVSLERLQPIARMGGNTYSQPTGCFDLPRPDRKLI</sequence>
<feature type="domain" description="Flavin reductase like" evidence="5">
    <location>
        <begin position="612"/>
        <end position="775"/>
    </location>
</feature>
<dbReference type="InterPro" id="IPR002563">
    <property type="entry name" value="Flavin_Rdtase-like_dom"/>
</dbReference>
<comment type="cofactor">
    <cofactor evidence="1">
        <name>FMN</name>
        <dbReference type="ChEBI" id="CHEBI:58210"/>
    </cofactor>
</comment>
<dbReference type="InterPro" id="IPR012349">
    <property type="entry name" value="Split_barrel_FMN-bd"/>
</dbReference>
<dbReference type="EMBL" id="HBEM01001745">
    <property type="protein sequence ID" value="CAD8430551.1"/>
    <property type="molecule type" value="Transcribed_RNA"/>
</dbReference>
<keyword evidence="2" id="KW-0285">Flavoprotein</keyword>
<dbReference type="PANTHER" id="PTHR33798">
    <property type="entry name" value="FLAVOPROTEIN OXYGENASE"/>
    <property type="match status" value="1"/>
</dbReference>
<evidence type="ECO:0000313" key="6">
    <source>
        <dbReference type="EMBL" id="CAD8430551.1"/>
    </source>
</evidence>
<protein>
    <recommendedName>
        <fullName evidence="5">Flavin reductase like domain-containing protein</fullName>
    </recommendedName>
</protein>
<evidence type="ECO:0000256" key="1">
    <source>
        <dbReference type="ARBA" id="ARBA00001917"/>
    </source>
</evidence>
<evidence type="ECO:0000256" key="3">
    <source>
        <dbReference type="ARBA" id="ARBA00022643"/>
    </source>
</evidence>
<organism evidence="6">
    <name type="scientific">Amorphochlora amoebiformis</name>
    <dbReference type="NCBI Taxonomy" id="1561963"/>
    <lineage>
        <taxon>Eukaryota</taxon>
        <taxon>Sar</taxon>
        <taxon>Rhizaria</taxon>
        <taxon>Cercozoa</taxon>
        <taxon>Chlorarachniophyceae</taxon>
        <taxon>Amorphochlora</taxon>
    </lineage>
</organism>
<dbReference type="SMART" id="SM00903">
    <property type="entry name" value="Flavin_Reduct"/>
    <property type="match status" value="1"/>
</dbReference>
<dbReference type="PANTHER" id="PTHR33798:SF5">
    <property type="entry name" value="FLAVIN REDUCTASE LIKE DOMAIN-CONTAINING PROTEIN"/>
    <property type="match status" value="1"/>
</dbReference>
<evidence type="ECO:0000256" key="4">
    <source>
        <dbReference type="ARBA" id="ARBA00038054"/>
    </source>
</evidence>
<dbReference type="SUPFAM" id="SSF50475">
    <property type="entry name" value="FMN-binding split barrel"/>
    <property type="match status" value="1"/>
</dbReference>
<evidence type="ECO:0000259" key="5">
    <source>
        <dbReference type="SMART" id="SM00903"/>
    </source>
</evidence>
<dbReference type="AlphaFoldDB" id="A0A7S0CQH2"/>
<reference evidence="6" key="1">
    <citation type="submission" date="2021-01" db="EMBL/GenBank/DDBJ databases">
        <authorList>
            <person name="Corre E."/>
            <person name="Pelletier E."/>
            <person name="Niang G."/>
            <person name="Scheremetjew M."/>
            <person name="Finn R."/>
            <person name="Kale V."/>
            <person name="Holt S."/>
            <person name="Cochrane G."/>
            <person name="Meng A."/>
            <person name="Brown T."/>
            <person name="Cohen L."/>
        </authorList>
    </citation>
    <scope>NUCLEOTIDE SEQUENCE</scope>
    <source>
        <strain evidence="6">CCMP2058</strain>
    </source>
</reference>